<dbReference type="SMART" id="SM00487">
    <property type="entry name" value="DEXDc"/>
    <property type="match status" value="1"/>
</dbReference>
<keyword evidence="6" id="KW-0378">Hydrolase</keyword>
<dbReference type="GO" id="GO:0003676">
    <property type="term" value="F:nucleic acid binding"/>
    <property type="evidence" value="ECO:0007669"/>
    <property type="project" value="InterPro"/>
</dbReference>
<dbReference type="GO" id="GO:0004386">
    <property type="term" value="F:helicase activity"/>
    <property type="evidence" value="ECO:0007669"/>
    <property type="project" value="UniProtKB-KW"/>
</dbReference>
<keyword evidence="13" id="KW-1185">Reference proteome</keyword>
<dbReference type="SUPFAM" id="SSF109604">
    <property type="entry name" value="HD-domain/PDEase-like"/>
    <property type="match status" value="1"/>
</dbReference>
<dbReference type="eggNOG" id="COG1203">
    <property type="taxonomic scope" value="Bacteria"/>
</dbReference>
<dbReference type="PROSITE" id="PS51643">
    <property type="entry name" value="HD_CAS3"/>
    <property type="match status" value="1"/>
</dbReference>
<dbReference type="InterPro" id="IPR006474">
    <property type="entry name" value="Helicase_Cas3_CRISPR-ass_core"/>
</dbReference>
<evidence type="ECO:0000256" key="2">
    <source>
        <dbReference type="ARBA" id="ARBA00009046"/>
    </source>
</evidence>
<dbReference type="Pfam" id="PF22590">
    <property type="entry name" value="Cas3-like_C_2"/>
    <property type="match status" value="1"/>
</dbReference>
<comment type="similarity">
    <text evidence="2">In the central section; belongs to the CRISPR-associated helicase Cas3 family.</text>
</comment>
<dbReference type="InterPro" id="IPR006483">
    <property type="entry name" value="CRISPR-assoc_Cas3_HD"/>
</dbReference>
<accession>E1QHI2</accession>
<keyword evidence="3" id="KW-0540">Nuclease</keyword>
<evidence type="ECO:0000256" key="7">
    <source>
        <dbReference type="ARBA" id="ARBA00022806"/>
    </source>
</evidence>
<dbReference type="GO" id="GO:0051607">
    <property type="term" value="P:defense response to virus"/>
    <property type="evidence" value="ECO:0007669"/>
    <property type="project" value="UniProtKB-KW"/>
</dbReference>
<dbReference type="Pfam" id="PF00270">
    <property type="entry name" value="DEAD"/>
    <property type="match status" value="1"/>
</dbReference>
<evidence type="ECO:0000256" key="9">
    <source>
        <dbReference type="ARBA" id="ARBA00023118"/>
    </source>
</evidence>
<dbReference type="InterPro" id="IPR027417">
    <property type="entry name" value="P-loop_NTPase"/>
</dbReference>
<dbReference type="GO" id="GO:0046872">
    <property type="term" value="F:metal ion binding"/>
    <property type="evidence" value="ECO:0007669"/>
    <property type="project" value="UniProtKB-KW"/>
</dbReference>
<evidence type="ECO:0000313" key="13">
    <source>
        <dbReference type="Proteomes" id="UP000009047"/>
    </source>
</evidence>
<keyword evidence="7" id="KW-0347">Helicase</keyword>
<evidence type="ECO:0000259" key="11">
    <source>
        <dbReference type="PROSITE" id="PS51643"/>
    </source>
</evidence>
<dbReference type="EMBL" id="CP002085">
    <property type="protein sequence ID" value="ADK85025.1"/>
    <property type="molecule type" value="Genomic_DNA"/>
</dbReference>
<dbReference type="HOGENOM" id="CLU_010123_0_0_7"/>
<evidence type="ECO:0000256" key="6">
    <source>
        <dbReference type="ARBA" id="ARBA00022801"/>
    </source>
</evidence>
<evidence type="ECO:0000256" key="1">
    <source>
        <dbReference type="ARBA" id="ARBA00006847"/>
    </source>
</evidence>
<dbReference type="Proteomes" id="UP000009047">
    <property type="component" value="Chromosome"/>
</dbReference>
<dbReference type="RefSeq" id="WP_013258478.1">
    <property type="nucleotide sequence ID" value="NC_014365.1"/>
</dbReference>
<dbReference type="InterPro" id="IPR014001">
    <property type="entry name" value="Helicase_ATP-bd"/>
</dbReference>
<dbReference type="PROSITE" id="PS51192">
    <property type="entry name" value="HELICASE_ATP_BIND_1"/>
    <property type="match status" value="1"/>
</dbReference>
<dbReference type="InterPro" id="IPR054712">
    <property type="entry name" value="Cas3-like_dom"/>
</dbReference>
<protein>
    <submittedName>
        <fullName evidence="12">Metal dependent phosphohydrolase</fullName>
    </submittedName>
</protein>
<dbReference type="InterPro" id="IPR006674">
    <property type="entry name" value="HD_domain"/>
</dbReference>
<dbReference type="CDD" id="cd09641">
    <property type="entry name" value="Cas3''_I"/>
    <property type="match status" value="1"/>
</dbReference>
<feature type="domain" description="Helicase ATP-binding" evidence="10">
    <location>
        <begin position="233"/>
        <end position="419"/>
    </location>
</feature>
<dbReference type="GO" id="GO:0005524">
    <property type="term" value="F:ATP binding"/>
    <property type="evidence" value="ECO:0007669"/>
    <property type="project" value="UniProtKB-KW"/>
</dbReference>
<keyword evidence="4" id="KW-0479">Metal-binding</keyword>
<dbReference type="STRING" id="644282.Deba_1657"/>
<comment type="similarity">
    <text evidence="1">In the N-terminal section; belongs to the CRISPR-associated nuclease Cas3-HD family.</text>
</comment>
<dbReference type="Gene3D" id="3.40.50.300">
    <property type="entry name" value="P-loop containing nucleotide triphosphate hydrolases"/>
    <property type="match status" value="2"/>
</dbReference>
<evidence type="ECO:0000259" key="10">
    <source>
        <dbReference type="PROSITE" id="PS51192"/>
    </source>
</evidence>
<dbReference type="NCBIfam" id="TIGR01596">
    <property type="entry name" value="cas3_HD"/>
    <property type="match status" value="1"/>
</dbReference>
<evidence type="ECO:0000313" key="12">
    <source>
        <dbReference type="EMBL" id="ADK85025.1"/>
    </source>
</evidence>
<keyword evidence="9" id="KW-0051">Antiviral defense</keyword>
<evidence type="ECO:0000256" key="5">
    <source>
        <dbReference type="ARBA" id="ARBA00022741"/>
    </source>
</evidence>
<organism evidence="12 13">
    <name type="scientific">Desulfarculus baarsii (strain ATCC 33931 / DSM 2075 / LMG 7858 / VKM B-1802 / 2st14)</name>
    <dbReference type="NCBI Taxonomy" id="644282"/>
    <lineage>
        <taxon>Bacteria</taxon>
        <taxon>Pseudomonadati</taxon>
        <taxon>Thermodesulfobacteriota</taxon>
        <taxon>Desulfarculia</taxon>
        <taxon>Desulfarculales</taxon>
        <taxon>Desulfarculaceae</taxon>
        <taxon>Desulfarculus</taxon>
    </lineage>
</organism>
<reference evidence="12 13" key="1">
    <citation type="journal article" date="2010" name="Stand. Genomic Sci.">
        <title>Complete genome sequence of Desulfarculus baarsii type strain (2st14).</title>
        <authorList>
            <person name="Sun H."/>
            <person name="Spring S."/>
            <person name="Lapidus A."/>
            <person name="Davenport K."/>
            <person name="Del Rio T.G."/>
            <person name="Tice H."/>
            <person name="Nolan M."/>
            <person name="Copeland A."/>
            <person name="Cheng J.F."/>
            <person name="Lucas S."/>
            <person name="Tapia R."/>
            <person name="Goodwin L."/>
            <person name="Pitluck S."/>
            <person name="Ivanova N."/>
            <person name="Pagani I."/>
            <person name="Mavromatis K."/>
            <person name="Ovchinnikova G."/>
            <person name="Pati A."/>
            <person name="Chen A."/>
            <person name="Palaniappan K."/>
            <person name="Hauser L."/>
            <person name="Chang Y.J."/>
            <person name="Jeffries C.D."/>
            <person name="Detter J.C."/>
            <person name="Han C."/>
            <person name="Rohde M."/>
            <person name="Brambilla E."/>
            <person name="Goker M."/>
            <person name="Woyke T."/>
            <person name="Bristow J."/>
            <person name="Eisen J.A."/>
            <person name="Markowitz V."/>
            <person name="Hugenholtz P."/>
            <person name="Kyrpides N.C."/>
            <person name="Klenk H.P."/>
            <person name="Land M."/>
        </authorList>
    </citation>
    <scope>NUCLEOTIDE SEQUENCE [LARGE SCALE GENOMIC DNA]</scope>
    <source>
        <strain evidence="13">ATCC 33931 / DSM 2075 / LMG 7858 / VKM B-1802 / 2st14</strain>
    </source>
</reference>
<sequence length="741" mass="81593">MAGEFYARPKDGAPEDQWQTIEEHLTNVAEEAGRMALAFGAGPWGRAAGLLHDLGKYSEAFQRRLRGGPKVDHSTAGARRARALFGPGWGKLLAYAIAGHHAGLANGNDGSPSDLVSRLGESRRKRQIEPYERFDPRLLADLSLVAPPLKRDDERSGFQAAFFARMIFSCLVDADRLDSERFTSPDKAAWRDGWPDVDQLWTRLEAFLAGLRAKAAASPLNKRRNEILDACLAAADQPPGLFSLTVPTGGGKTYSSLAFALRHAHGHGLRRVIYVIPYTSIIDQNASVMRDALGDDAVLEHHSSLPVNDDQKDDGAAFRRGDLAAENWDAPLVITTNVQFFESLFANKPGKCRKLHNIAGSVIILDEAQMLPRDQLRPCLAALRELTLNYGCSVVLCTATQPAFGDAETFDSLAMRPRELAPDPERLYDEFRRVRVVLEGMLSADELAGRLAAHDQVLCVVNTRRHARDVFRRLAAGRPTGQVYHLSTLMHATHRRAKLEAIRADLAAGRPCLAVSTQLVEAGVDVDFPHVYRAMAGLDSLAQAAGRCNREGRLAELGLLHVFDCDKQEYKPPHSLIAPMEEGRGVLRRCAAGDDLLSLANIGDYFAGLYHRHKDRLDVGDILAELAPGAKNADFPFATVADLFKYFDSPGQPLLVCDENLRRRIVDGLRHAPNPGLFLRRAQPWLVQIYDHEIGQLERKGAVSRVVEGGLAVLEEPALYRDDVGLDIDLDAPGDPNKTYY</sequence>
<name>E1QHI2_DESB2</name>
<dbReference type="NCBIfam" id="TIGR01587">
    <property type="entry name" value="cas3_core"/>
    <property type="match status" value="1"/>
</dbReference>
<dbReference type="KEGG" id="dbr:Deba_1657"/>
<evidence type="ECO:0000256" key="4">
    <source>
        <dbReference type="ARBA" id="ARBA00022723"/>
    </source>
</evidence>
<dbReference type="CDD" id="cd17930">
    <property type="entry name" value="DEXHc_cas3"/>
    <property type="match status" value="1"/>
</dbReference>
<dbReference type="InterPro" id="IPR011545">
    <property type="entry name" value="DEAD/DEAH_box_helicase_dom"/>
</dbReference>
<dbReference type="Gene3D" id="1.10.3210.30">
    <property type="match status" value="1"/>
</dbReference>
<keyword evidence="5" id="KW-0547">Nucleotide-binding</keyword>
<dbReference type="GO" id="GO:0016787">
    <property type="term" value="F:hydrolase activity"/>
    <property type="evidence" value="ECO:0007669"/>
    <property type="project" value="UniProtKB-KW"/>
</dbReference>
<evidence type="ECO:0000256" key="8">
    <source>
        <dbReference type="ARBA" id="ARBA00022840"/>
    </source>
</evidence>
<dbReference type="InterPro" id="IPR038257">
    <property type="entry name" value="CRISPR-assoc_Cas3_HD_sf"/>
</dbReference>
<feature type="domain" description="HD Cas3-type" evidence="11">
    <location>
        <begin position="14"/>
        <end position="177"/>
    </location>
</feature>
<gene>
    <name evidence="12" type="ordered locus">Deba_1657</name>
</gene>
<dbReference type="GO" id="GO:0004518">
    <property type="term" value="F:nuclease activity"/>
    <property type="evidence" value="ECO:0007669"/>
    <property type="project" value="UniProtKB-KW"/>
</dbReference>
<proteinExistence type="inferred from homology"/>
<dbReference type="SUPFAM" id="SSF52540">
    <property type="entry name" value="P-loop containing nucleoside triphosphate hydrolases"/>
    <property type="match status" value="1"/>
</dbReference>
<dbReference type="OrthoDB" id="9810236at2"/>
<keyword evidence="8" id="KW-0067">ATP-binding</keyword>
<dbReference type="AlphaFoldDB" id="E1QHI2"/>
<dbReference type="Pfam" id="PF01966">
    <property type="entry name" value="HD"/>
    <property type="match status" value="1"/>
</dbReference>
<evidence type="ECO:0000256" key="3">
    <source>
        <dbReference type="ARBA" id="ARBA00022722"/>
    </source>
</evidence>